<comment type="caution">
    <text evidence="13">The sequence shown here is derived from an EMBL/GenBank/DDBJ whole genome shotgun (WGS) entry which is preliminary data.</text>
</comment>
<evidence type="ECO:0000259" key="12">
    <source>
        <dbReference type="Pfam" id="PF18517"/>
    </source>
</evidence>
<dbReference type="GO" id="GO:0120231">
    <property type="term" value="C:DNA recombinase auxiliary factor complex"/>
    <property type="evidence" value="ECO:0007669"/>
    <property type="project" value="TreeGrafter"/>
</dbReference>
<dbReference type="STRING" id="9601.ENSPPYP00000009427"/>
<dbReference type="GO" id="GO:0003690">
    <property type="term" value="F:double-stranded DNA binding"/>
    <property type="evidence" value="ECO:0007669"/>
    <property type="project" value="TreeGrafter"/>
</dbReference>
<evidence type="ECO:0000256" key="9">
    <source>
        <dbReference type="ARBA" id="ARBA00078996"/>
    </source>
</evidence>
<dbReference type="Pfam" id="PF18517">
    <property type="entry name" value="LZ3wCH"/>
    <property type="match status" value="1"/>
</dbReference>
<dbReference type="GO" id="GO:0010774">
    <property type="term" value="P:meiotic strand invasion involved in reciprocal meiotic recombination"/>
    <property type="evidence" value="ECO:0007669"/>
    <property type="project" value="TreeGrafter"/>
</dbReference>
<evidence type="ECO:0000256" key="3">
    <source>
        <dbReference type="ARBA" id="ARBA00016093"/>
    </source>
</evidence>
<evidence type="ECO:0000256" key="6">
    <source>
        <dbReference type="ARBA" id="ARBA00023242"/>
    </source>
</evidence>
<dbReference type="GO" id="GO:0000794">
    <property type="term" value="C:condensed nuclear chromosome"/>
    <property type="evidence" value="ECO:0007669"/>
    <property type="project" value="TreeGrafter"/>
</dbReference>
<comment type="similarity">
    <text evidence="2">Belongs to the HOP2 family.</text>
</comment>
<sequence length="205" mass="23608">MSKGRAETAAGAAGILLRYLQEQNRPYSAQDVFGNLQREHGLGKAVVVKTLEQLAQQGKIKEKMYGKQKIYFADQDQFDMVSDADLQGLDGKIVALTAKVQSLQQSCRYMEAEMQKEIQELKKECAGYRERLKNIKAATNHVTPEEKEQVYRERQKYCKEWRKRKRMATELSDAILEGYPKSKKQFFEEVGIETDEDYNVTLPDP</sequence>
<keyword evidence="6" id="KW-0539">Nucleus</keyword>
<feature type="domain" description="Leucine zipper with capping helix" evidence="12">
    <location>
        <begin position="142"/>
        <end position="198"/>
    </location>
</feature>
<dbReference type="InterPro" id="IPR040661">
    <property type="entry name" value="LZ3wCH"/>
</dbReference>
<dbReference type="InterPro" id="IPR036390">
    <property type="entry name" value="WH_DNA-bd_sf"/>
</dbReference>
<dbReference type="GO" id="GO:0000709">
    <property type="term" value="P:meiotic joint molecule formation"/>
    <property type="evidence" value="ECO:0007669"/>
    <property type="project" value="TreeGrafter"/>
</dbReference>
<keyword evidence="5" id="KW-0233">DNA recombination</keyword>
<name>A0A2J8RF04_PONAB</name>
<dbReference type="GO" id="GO:0007129">
    <property type="term" value="P:homologous chromosome pairing at meiosis"/>
    <property type="evidence" value="ECO:0007669"/>
    <property type="project" value="TreeGrafter"/>
</dbReference>
<keyword evidence="4 10" id="KW-0175">Coiled coil</keyword>
<dbReference type="Gene3D" id="1.10.10.10">
    <property type="entry name" value="Winged helix-like DNA-binding domain superfamily/Winged helix DNA-binding domain"/>
    <property type="match status" value="1"/>
</dbReference>
<evidence type="ECO:0000256" key="2">
    <source>
        <dbReference type="ARBA" id="ARBA00007922"/>
    </source>
</evidence>
<evidence type="ECO:0000256" key="7">
    <source>
        <dbReference type="ARBA" id="ARBA00023254"/>
    </source>
</evidence>
<dbReference type="SUPFAM" id="SSF46785">
    <property type="entry name" value="Winged helix' DNA-binding domain"/>
    <property type="match status" value="1"/>
</dbReference>
<evidence type="ECO:0000256" key="1">
    <source>
        <dbReference type="ARBA" id="ARBA00004123"/>
    </source>
</evidence>
<keyword evidence="7" id="KW-0469">Meiosis</keyword>
<evidence type="ECO:0000256" key="10">
    <source>
        <dbReference type="SAM" id="Coils"/>
    </source>
</evidence>
<gene>
    <name evidence="13" type="ORF">CR201_G0051462</name>
</gene>
<dbReference type="InterPro" id="IPR010776">
    <property type="entry name" value="Hop2_WH_dom"/>
</dbReference>
<accession>A0A2J8RF04</accession>
<dbReference type="InterPro" id="IPR036388">
    <property type="entry name" value="WH-like_DNA-bd_sf"/>
</dbReference>
<dbReference type="GO" id="GO:0120230">
    <property type="term" value="F:recombinase activator activity"/>
    <property type="evidence" value="ECO:0007669"/>
    <property type="project" value="TreeGrafter"/>
</dbReference>
<dbReference type="PANTHER" id="PTHR15938">
    <property type="entry name" value="TBP-1 INTERACTING PROTEIN"/>
    <property type="match status" value="1"/>
</dbReference>
<feature type="coiled-coil region" evidence="10">
    <location>
        <begin position="100"/>
        <end position="138"/>
    </location>
</feature>
<comment type="subcellular location">
    <subcellularLocation>
        <location evidence="1">Nucleus</location>
    </subcellularLocation>
</comment>
<proteinExistence type="inferred from homology"/>
<evidence type="ECO:0000256" key="4">
    <source>
        <dbReference type="ARBA" id="ARBA00023054"/>
    </source>
</evidence>
<dbReference type="PANTHER" id="PTHR15938:SF0">
    <property type="entry name" value="HOMOLOGOUS-PAIRING PROTEIN 2 HOMOLOG"/>
    <property type="match status" value="1"/>
</dbReference>
<reference evidence="13" key="1">
    <citation type="submission" date="2017-12" db="EMBL/GenBank/DDBJ databases">
        <title>High-resolution comparative analysis of great ape genomes.</title>
        <authorList>
            <person name="Pollen A."/>
            <person name="Hastie A."/>
            <person name="Hormozdiari F."/>
            <person name="Dougherty M."/>
            <person name="Liu R."/>
            <person name="Chaisson M."/>
            <person name="Hoppe E."/>
            <person name="Hill C."/>
            <person name="Pang A."/>
            <person name="Hillier L."/>
            <person name="Baker C."/>
            <person name="Armstrong J."/>
            <person name="Shendure J."/>
            <person name="Paten B."/>
            <person name="Wilson R."/>
            <person name="Chao H."/>
            <person name="Schneider V."/>
            <person name="Ventura M."/>
            <person name="Kronenberg Z."/>
            <person name="Murali S."/>
            <person name="Gordon D."/>
            <person name="Cantsilieris S."/>
            <person name="Munson K."/>
            <person name="Nelson B."/>
            <person name="Raja A."/>
            <person name="Underwood J."/>
            <person name="Diekhans M."/>
            <person name="Fiddes I."/>
            <person name="Haussler D."/>
            <person name="Eichler E."/>
        </authorList>
    </citation>
    <scope>NUCLEOTIDE SEQUENCE [LARGE SCALE GENOMIC DNA]</scope>
    <source>
        <strain evidence="13">Susie</strain>
    </source>
</reference>
<evidence type="ECO:0000256" key="8">
    <source>
        <dbReference type="ARBA" id="ARBA00077080"/>
    </source>
</evidence>
<evidence type="ECO:0000256" key="5">
    <source>
        <dbReference type="ARBA" id="ARBA00023172"/>
    </source>
</evidence>
<feature type="domain" description="Homologous-pairing protein 2 winged helix" evidence="11">
    <location>
        <begin position="12"/>
        <end position="73"/>
    </location>
</feature>
<organism evidence="13">
    <name type="scientific">Pongo abelii</name>
    <name type="common">Sumatran orangutan</name>
    <name type="synonym">Pongo pygmaeus abelii</name>
    <dbReference type="NCBI Taxonomy" id="9601"/>
    <lineage>
        <taxon>Eukaryota</taxon>
        <taxon>Metazoa</taxon>
        <taxon>Chordata</taxon>
        <taxon>Craniata</taxon>
        <taxon>Vertebrata</taxon>
        <taxon>Euteleostomi</taxon>
        <taxon>Mammalia</taxon>
        <taxon>Eutheria</taxon>
        <taxon>Euarchontoglires</taxon>
        <taxon>Primates</taxon>
        <taxon>Haplorrhini</taxon>
        <taxon>Catarrhini</taxon>
        <taxon>Hominidae</taxon>
        <taxon>Pongo</taxon>
    </lineage>
</organism>
<dbReference type="AlphaFoldDB" id="A0A2J8RF04"/>
<dbReference type="EMBL" id="NDHI03003706">
    <property type="protein sequence ID" value="PNJ07101.1"/>
    <property type="molecule type" value="Genomic_DNA"/>
</dbReference>
<protein>
    <recommendedName>
        <fullName evidence="3">Homologous-pairing protein 2 homolog</fullName>
    </recommendedName>
    <alternativeName>
        <fullName evidence="8">PSMC3-interacting protein</fullName>
    </alternativeName>
    <alternativeName>
        <fullName evidence="9">Proteasome 26S ATPase subunit 3-interacting protein</fullName>
    </alternativeName>
</protein>
<dbReference type="FunFam" id="1.10.10.10:FF:000394">
    <property type="entry name" value="Homologous-pairing protein 2 homolog"/>
    <property type="match status" value="1"/>
</dbReference>
<evidence type="ECO:0000259" key="11">
    <source>
        <dbReference type="Pfam" id="PF07106"/>
    </source>
</evidence>
<evidence type="ECO:0000313" key="13">
    <source>
        <dbReference type="EMBL" id="PNJ07101.1"/>
    </source>
</evidence>
<dbReference type="Pfam" id="PF07106">
    <property type="entry name" value="WHD_TBPIP"/>
    <property type="match status" value="1"/>
</dbReference>